<dbReference type="Proteomes" id="UP001432027">
    <property type="component" value="Unassembled WGS sequence"/>
</dbReference>
<keyword evidence="2" id="KW-1185">Reference proteome</keyword>
<gene>
    <name evidence="1" type="ORF">PENTCL1PPCAC_27171</name>
</gene>
<feature type="non-terminal residue" evidence="1">
    <location>
        <position position="126"/>
    </location>
</feature>
<reference evidence="1" key="1">
    <citation type="submission" date="2023-10" db="EMBL/GenBank/DDBJ databases">
        <title>Genome assembly of Pristionchus species.</title>
        <authorList>
            <person name="Yoshida K."/>
            <person name="Sommer R.J."/>
        </authorList>
    </citation>
    <scope>NUCLEOTIDE SEQUENCE</scope>
    <source>
        <strain evidence="1">RS0144</strain>
    </source>
</reference>
<organism evidence="1 2">
    <name type="scientific">Pristionchus entomophagus</name>
    <dbReference type="NCBI Taxonomy" id="358040"/>
    <lineage>
        <taxon>Eukaryota</taxon>
        <taxon>Metazoa</taxon>
        <taxon>Ecdysozoa</taxon>
        <taxon>Nematoda</taxon>
        <taxon>Chromadorea</taxon>
        <taxon>Rhabditida</taxon>
        <taxon>Rhabditina</taxon>
        <taxon>Diplogasteromorpha</taxon>
        <taxon>Diplogasteroidea</taxon>
        <taxon>Neodiplogasteridae</taxon>
        <taxon>Pristionchus</taxon>
    </lineage>
</organism>
<evidence type="ECO:0000313" key="2">
    <source>
        <dbReference type="Proteomes" id="UP001432027"/>
    </source>
</evidence>
<accession>A0AAV5UEL0</accession>
<evidence type="ECO:0000313" key="1">
    <source>
        <dbReference type="EMBL" id="GMT04997.1"/>
    </source>
</evidence>
<dbReference type="EMBL" id="BTSX01000006">
    <property type="protein sequence ID" value="GMT04997.1"/>
    <property type="molecule type" value="Genomic_DNA"/>
</dbReference>
<comment type="caution">
    <text evidence="1">The sequence shown here is derived from an EMBL/GenBank/DDBJ whole genome shotgun (WGS) entry which is preliminary data.</text>
</comment>
<name>A0AAV5UEL0_9BILA</name>
<proteinExistence type="predicted"/>
<sequence length="126" mass="14195">MHDDEIFMKCELCIGDQLVTVPHVVFKALYDRHMSATRDGVFDPTHHKKAIETQAHGRYADIVCEIAEFDKDEERFIMRCTNGSVDIYNTLVLVNAFVSPVEVHWGGITPNAVENSTTHSIICGKC</sequence>
<dbReference type="AlphaFoldDB" id="A0AAV5UEL0"/>
<protein>
    <submittedName>
        <fullName evidence="1">Uncharacterized protein</fullName>
    </submittedName>
</protein>